<protein>
    <submittedName>
        <fullName evidence="3">C2CD5 protein</fullName>
    </submittedName>
</protein>
<dbReference type="Pfam" id="PF23025">
    <property type="entry name" value="YbjQ_2"/>
    <property type="match status" value="3"/>
</dbReference>
<accession>A0A7K5C362</accession>
<feature type="compositionally biased region" description="Gly residues" evidence="1">
    <location>
        <begin position="288"/>
        <end position="297"/>
    </location>
</feature>
<dbReference type="InterPro" id="IPR000008">
    <property type="entry name" value="C2_dom"/>
</dbReference>
<dbReference type="EMBL" id="VXBE01006452">
    <property type="protein sequence ID" value="NWS02724.1"/>
    <property type="molecule type" value="Genomic_DNA"/>
</dbReference>
<evidence type="ECO:0000259" key="2">
    <source>
        <dbReference type="PROSITE" id="PS50004"/>
    </source>
</evidence>
<dbReference type="Pfam" id="PF00168">
    <property type="entry name" value="C2"/>
    <property type="match status" value="1"/>
</dbReference>
<dbReference type="GO" id="GO:0065002">
    <property type="term" value="P:intracellular protein transmembrane transport"/>
    <property type="evidence" value="ECO:0007669"/>
    <property type="project" value="TreeGrafter"/>
</dbReference>
<dbReference type="InterPro" id="IPR057815">
    <property type="entry name" value="C2CD5_C"/>
</dbReference>
<feature type="non-terminal residue" evidence="3">
    <location>
        <position position="1021"/>
    </location>
</feature>
<feature type="region of interest" description="Disordered" evidence="1">
    <location>
        <begin position="607"/>
        <end position="639"/>
    </location>
</feature>
<feature type="region of interest" description="Disordered" evidence="1">
    <location>
        <begin position="234"/>
        <end position="299"/>
    </location>
</feature>
<feature type="compositionally biased region" description="Polar residues" evidence="1">
    <location>
        <begin position="243"/>
        <end position="258"/>
    </location>
</feature>
<gene>
    <name evidence="3" type="primary">C2cd5</name>
    <name evidence="3" type="ORF">MOTALB_R04278</name>
</gene>
<dbReference type="InterPro" id="IPR056430">
    <property type="entry name" value="C2CD5_YbjQ-like_dom"/>
</dbReference>
<evidence type="ECO:0000313" key="3">
    <source>
        <dbReference type="EMBL" id="NWS02724.1"/>
    </source>
</evidence>
<sequence length="1021" mass="112570">KFGNTTFKTDVYPKSLNPQWNSEWFKFEVDDEELQDEPLQITVLDHDTYSANDAIGKVYIDIDPLLYSEAATVISGWFPIYDTIHGIRGEINVVVKVDLFNDLNRFRQSSCGVKFFCTTSIPKCYRAVVIHGFVEELVVNEDPEYQWIDRIRTPRASNEARQRLISLMSGELQRKIGLKVLEMRGNAVVGYLQCFDLEGESGLVVRAIGTACTLDKLSNTSAFLPACNSPSKEMKEIPFNEDPNPNTYSSGPSTPLKNQTYSFSPSKSYSRQSSSSDTDLSLTPKTGMGSGSAGKEGGPFKTLLRQQTQSALEQREFPFFTLTTFPPGFLVHVGGVVSARSVKLLDRIHNPDEPETRDAWWAEIRQEIKSHAKALGCHAVVGYSESTSICEEVCILSASGTAAVLNPRFLQDGTMEGCLEQRLIEEASPPGCGFCHIPYDELNMPFPAHLTYCYNCRKQKVPDVLFTTIDLPVEAIVVGKGCLIQARLCRLKKKAQAEANATSISNLLPFMEYEVHTQLMNKLKLRGMNALFGLRIQITVGENMLMGLASATGVYLAALPTPGGIQIAGKTPNDGTYEQHISHMQKKINDTIAKNKELYEINPPELPEEIIGSPIPEPRQRSRLLRSQSESSDEVTELDLSHGKKDAFVLEIDDTDAMEDVHSLLTDVPPPSGFYSCNTEIMPGINNWTPEIQMFTAVRVSRLSNINPTNQTLNKNFNDLCENLLKSLYFKLRSMVPCCLCHVNFTVALPEDELVQIAVTAVAITYDKNQALQANKAPTEKTQQRASTDNEEQLQFPLELCSDALSSQTFSPAKEVLEGASSHTGIPAAQRATSVDYSSFADRCNSWIELIKLKAQTIRRGSIKTTTSLEKASPLAEGYLRHRSAPSCANSTVSVVKMTPLSFLPGAKITKYLGIINMFFIRETTSLREEGGVSGFLHAFIAEVFAMVRAHVAALGGNAVVSYIMKQCVFMENPNKNQAQCLINVSGDAVIFVRESELEVLPAQPPAAAAQPTGSAGDVTT</sequence>
<dbReference type="GO" id="GO:0031340">
    <property type="term" value="P:positive regulation of vesicle fusion"/>
    <property type="evidence" value="ECO:0007669"/>
    <property type="project" value="TreeGrafter"/>
</dbReference>
<dbReference type="PANTHER" id="PTHR37412:SF2">
    <property type="entry name" value="C2 DOMAIN-CONTAINING PROTEIN 5"/>
    <property type="match status" value="1"/>
</dbReference>
<dbReference type="InterPro" id="IPR038983">
    <property type="entry name" value="C2CD5"/>
</dbReference>
<dbReference type="GO" id="GO:0090314">
    <property type="term" value="P:positive regulation of protein targeting to membrane"/>
    <property type="evidence" value="ECO:0007669"/>
    <property type="project" value="TreeGrafter"/>
</dbReference>
<dbReference type="GO" id="GO:0005509">
    <property type="term" value="F:calcium ion binding"/>
    <property type="evidence" value="ECO:0007669"/>
    <property type="project" value="TreeGrafter"/>
</dbReference>
<evidence type="ECO:0000256" key="1">
    <source>
        <dbReference type="SAM" id="MobiDB-lite"/>
    </source>
</evidence>
<dbReference type="InterPro" id="IPR056431">
    <property type="entry name" value="C2CD5_YbjQ-rel_dom"/>
</dbReference>
<dbReference type="Gene3D" id="2.60.40.150">
    <property type="entry name" value="C2 domain"/>
    <property type="match status" value="1"/>
</dbReference>
<dbReference type="AlphaFoldDB" id="A0A7K5C362"/>
<reference evidence="3 4" key="1">
    <citation type="submission" date="2019-09" db="EMBL/GenBank/DDBJ databases">
        <title>Bird 10,000 Genomes (B10K) Project - Family phase.</title>
        <authorList>
            <person name="Zhang G."/>
        </authorList>
    </citation>
    <scope>NUCLEOTIDE SEQUENCE [LARGE SCALE GENOMIC DNA]</scope>
    <source>
        <strain evidence="3">B10K-DU-001-75</strain>
        <tissue evidence="3">Muscle</tissue>
    </source>
</reference>
<dbReference type="GO" id="GO:0010828">
    <property type="term" value="P:positive regulation of D-glucose transmembrane transport"/>
    <property type="evidence" value="ECO:0007669"/>
    <property type="project" value="TreeGrafter"/>
</dbReference>
<feature type="domain" description="C2" evidence="2">
    <location>
        <begin position="1"/>
        <end position="78"/>
    </location>
</feature>
<dbReference type="GO" id="GO:0072659">
    <property type="term" value="P:protein localization to plasma membrane"/>
    <property type="evidence" value="ECO:0007669"/>
    <property type="project" value="TreeGrafter"/>
</dbReference>
<name>A0A7K5C362_MOTAL</name>
<feature type="compositionally biased region" description="Low complexity" evidence="1">
    <location>
        <begin position="259"/>
        <end position="287"/>
    </location>
</feature>
<dbReference type="GO" id="GO:0005886">
    <property type="term" value="C:plasma membrane"/>
    <property type="evidence" value="ECO:0007669"/>
    <property type="project" value="TreeGrafter"/>
</dbReference>
<evidence type="ECO:0000313" key="4">
    <source>
        <dbReference type="Proteomes" id="UP000532252"/>
    </source>
</evidence>
<dbReference type="SUPFAM" id="SSF49562">
    <property type="entry name" value="C2 domain (Calcium/lipid-binding domain, CaLB)"/>
    <property type="match status" value="1"/>
</dbReference>
<keyword evidence="4" id="KW-1185">Reference proteome</keyword>
<feature type="non-terminal residue" evidence="3">
    <location>
        <position position="1"/>
    </location>
</feature>
<dbReference type="Pfam" id="PF23028">
    <property type="entry name" value="YbjQ_3"/>
    <property type="match status" value="1"/>
</dbReference>
<organism evidence="3 4">
    <name type="scientific">Motacilla alba</name>
    <name type="common">White wagtail</name>
    <name type="synonym">Pied wagtail</name>
    <dbReference type="NCBI Taxonomy" id="45807"/>
    <lineage>
        <taxon>Eukaryota</taxon>
        <taxon>Metazoa</taxon>
        <taxon>Chordata</taxon>
        <taxon>Craniata</taxon>
        <taxon>Vertebrata</taxon>
        <taxon>Euteleostomi</taxon>
        <taxon>Archelosauria</taxon>
        <taxon>Archosauria</taxon>
        <taxon>Dinosauria</taxon>
        <taxon>Saurischia</taxon>
        <taxon>Theropoda</taxon>
        <taxon>Coelurosauria</taxon>
        <taxon>Aves</taxon>
        <taxon>Neognathae</taxon>
        <taxon>Neoaves</taxon>
        <taxon>Telluraves</taxon>
        <taxon>Australaves</taxon>
        <taxon>Passeriformes</taxon>
        <taxon>Passeroidea</taxon>
        <taxon>Motacillidae</taxon>
        <taxon>Motacilla</taxon>
    </lineage>
</organism>
<comment type="caution">
    <text evidence="3">The sequence shown here is derived from an EMBL/GenBank/DDBJ whole genome shotgun (WGS) entry which is preliminary data.</text>
</comment>
<dbReference type="PANTHER" id="PTHR37412">
    <property type="entry name" value="C2 DOMAIN-CONTAINING PROTEIN 5"/>
    <property type="match status" value="1"/>
</dbReference>
<dbReference type="InterPro" id="IPR037785">
    <property type="entry name" value="C2_C2CD5"/>
</dbReference>
<dbReference type="InterPro" id="IPR035892">
    <property type="entry name" value="C2_domain_sf"/>
</dbReference>
<proteinExistence type="predicted"/>
<dbReference type="Pfam" id="PF23128">
    <property type="entry name" value="YbjQ_4"/>
    <property type="match status" value="1"/>
</dbReference>
<dbReference type="CDD" id="cd08688">
    <property type="entry name" value="C2_KIAA0528-like"/>
    <property type="match status" value="1"/>
</dbReference>
<dbReference type="PROSITE" id="PS50004">
    <property type="entry name" value="C2"/>
    <property type="match status" value="1"/>
</dbReference>
<dbReference type="GO" id="GO:0005544">
    <property type="term" value="F:calcium-dependent phospholipid binding"/>
    <property type="evidence" value="ECO:0007669"/>
    <property type="project" value="InterPro"/>
</dbReference>
<dbReference type="Proteomes" id="UP000532252">
    <property type="component" value="Unassembled WGS sequence"/>
</dbReference>